<evidence type="ECO:0000256" key="16">
    <source>
        <dbReference type="HAMAP-Rule" id="MF_01274"/>
    </source>
</evidence>
<protein>
    <recommendedName>
        <fullName evidence="15 16">Type III pantothenate kinase</fullName>
        <ecNumber evidence="6 16">2.7.1.33</ecNumber>
    </recommendedName>
    <alternativeName>
        <fullName evidence="16">PanK-III</fullName>
    </alternativeName>
    <alternativeName>
        <fullName evidence="16">Pantothenic acid kinase</fullName>
    </alternativeName>
</protein>
<dbReference type="InterPro" id="IPR043129">
    <property type="entry name" value="ATPase_NBD"/>
</dbReference>
<keyword evidence="13 16" id="KW-0173">Coenzyme A biosynthesis</keyword>
<sequence length="242" mass="27061">MNLVVDIGNTQVKAAVFELHKLIEHFVFEEEQFSKKIQQILQEREINQCILSSVRENNTKIVDQLSKIPRFIQLNSTTPVPFQNLYSTPKTLGIDRIALVAGAIGEFPNQNVLVIDAGTCITYDFLNSKSEYLGGAISPGITVRYRSLHDYTSKLPQLTINEEFNLIGDSTSGAIHSGIINGVIQEIEGVINQYQAKYQDLTVVLTGGDTKFLSKQLKNSIFANQNFLLHGLNQILTFNNKE</sequence>
<feature type="binding site" evidence="16">
    <location>
        <position position="116"/>
    </location>
    <ligand>
        <name>K(+)</name>
        <dbReference type="ChEBI" id="CHEBI:29103"/>
    </ligand>
</feature>
<evidence type="ECO:0000256" key="15">
    <source>
        <dbReference type="ARBA" id="ARBA00040883"/>
    </source>
</evidence>
<dbReference type="NCBIfam" id="NF009853">
    <property type="entry name" value="PRK13320.1-5"/>
    <property type="match status" value="1"/>
</dbReference>
<keyword evidence="8 16" id="KW-0808">Transferase</keyword>
<keyword evidence="7 16" id="KW-0963">Cytoplasm</keyword>
<dbReference type="PANTHER" id="PTHR34265:SF1">
    <property type="entry name" value="TYPE III PANTOTHENATE KINASE"/>
    <property type="match status" value="1"/>
</dbReference>
<comment type="cofactor">
    <cofactor evidence="16">
        <name>NH4(+)</name>
        <dbReference type="ChEBI" id="CHEBI:28938"/>
    </cofactor>
    <cofactor evidence="16">
        <name>K(+)</name>
        <dbReference type="ChEBI" id="CHEBI:29103"/>
    </cofactor>
    <text evidence="16">A monovalent cation. Ammonium or potassium.</text>
</comment>
<evidence type="ECO:0000256" key="5">
    <source>
        <dbReference type="ARBA" id="ARBA00011738"/>
    </source>
</evidence>
<keyword evidence="18" id="KW-1185">Reference proteome</keyword>
<dbReference type="PANTHER" id="PTHR34265">
    <property type="entry name" value="TYPE III PANTOTHENATE KINASE"/>
    <property type="match status" value="1"/>
</dbReference>
<dbReference type="RefSeq" id="WP_379667696.1">
    <property type="nucleotide sequence ID" value="NZ_JBHULH010000012.1"/>
</dbReference>
<name>A0ABW5LZV0_9FLAO</name>
<dbReference type="SUPFAM" id="SSF53067">
    <property type="entry name" value="Actin-like ATPase domain"/>
    <property type="match status" value="2"/>
</dbReference>
<dbReference type="NCBIfam" id="TIGR00671">
    <property type="entry name" value="baf"/>
    <property type="match status" value="1"/>
</dbReference>
<organism evidence="17 18">
    <name type="scientific">Pseudotenacibaculum haliotis</name>
    <dbReference type="NCBI Taxonomy" id="1862138"/>
    <lineage>
        <taxon>Bacteria</taxon>
        <taxon>Pseudomonadati</taxon>
        <taxon>Bacteroidota</taxon>
        <taxon>Flavobacteriia</taxon>
        <taxon>Flavobacteriales</taxon>
        <taxon>Flavobacteriaceae</taxon>
        <taxon>Pseudotenacibaculum</taxon>
    </lineage>
</organism>
<comment type="caution">
    <text evidence="17">The sequence shown here is derived from an EMBL/GenBank/DDBJ whole genome shotgun (WGS) entry which is preliminary data.</text>
</comment>
<comment type="cofactor">
    <cofactor evidence="2">
        <name>K(+)</name>
        <dbReference type="ChEBI" id="CHEBI:29103"/>
    </cofactor>
</comment>
<feature type="active site" description="Proton acceptor" evidence="16">
    <location>
        <position position="95"/>
    </location>
</feature>
<feature type="binding site" evidence="16">
    <location>
        <begin position="6"/>
        <end position="13"/>
    </location>
    <ligand>
        <name>ATP</name>
        <dbReference type="ChEBI" id="CHEBI:30616"/>
    </ligand>
</feature>
<feature type="binding site" evidence="16">
    <location>
        <begin position="93"/>
        <end position="96"/>
    </location>
    <ligand>
        <name>substrate</name>
    </ligand>
</feature>
<dbReference type="CDD" id="cd24015">
    <property type="entry name" value="ASKHA_NBD_PanK-III"/>
    <property type="match status" value="1"/>
</dbReference>
<dbReference type="Pfam" id="PF03309">
    <property type="entry name" value="Pan_kinase"/>
    <property type="match status" value="1"/>
</dbReference>
<evidence type="ECO:0000256" key="13">
    <source>
        <dbReference type="ARBA" id="ARBA00022993"/>
    </source>
</evidence>
<feature type="binding site" evidence="16">
    <location>
        <position position="171"/>
    </location>
    <ligand>
        <name>substrate</name>
    </ligand>
</feature>
<evidence type="ECO:0000256" key="1">
    <source>
        <dbReference type="ARBA" id="ARBA00001206"/>
    </source>
</evidence>
<evidence type="ECO:0000256" key="6">
    <source>
        <dbReference type="ARBA" id="ARBA00012102"/>
    </source>
</evidence>
<comment type="function">
    <text evidence="16">Catalyzes the phosphorylation of pantothenate (Pan), the first step in CoA biosynthesis.</text>
</comment>
<evidence type="ECO:0000256" key="7">
    <source>
        <dbReference type="ARBA" id="ARBA00022490"/>
    </source>
</evidence>
<dbReference type="Proteomes" id="UP001597508">
    <property type="component" value="Unassembled WGS sequence"/>
</dbReference>
<reference evidence="18" key="1">
    <citation type="journal article" date="2019" name="Int. J. Syst. Evol. Microbiol.">
        <title>The Global Catalogue of Microorganisms (GCM) 10K type strain sequencing project: providing services to taxonomists for standard genome sequencing and annotation.</title>
        <authorList>
            <consortium name="The Broad Institute Genomics Platform"/>
            <consortium name="The Broad Institute Genome Sequencing Center for Infectious Disease"/>
            <person name="Wu L."/>
            <person name="Ma J."/>
        </authorList>
    </citation>
    <scope>NUCLEOTIDE SEQUENCE [LARGE SCALE GENOMIC DNA]</scope>
    <source>
        <strain evidence="18">KCTC 52127</strain>
    </source>
</reference>
<dbReference type="EMBL" id="JBHULH010000012">
    <property type="protein sequence ID" value="MFD2568882.1"/>
    <property type="molecule type" value="Genomic_DNA"/>
</dbReference>
<evidence type="ECO:0000313" key="18">
    <source>
        <dbReference type="Proteomes" id="UP001597508"/>
    </source>
</evidence>
<comment type="subcellular location">
    <subcellularLocation>
        <location evidence="3 16">Cytoplasm</location>
    </subcellularLocation>
</comment>
<accession>A0ABW5LZV0</accession>
<dbReference type="GO" id="GO:0004594">
    <property type="term" value="F:pantothenate kinase activity"/>
    <property type="evidence" value="ECO:0007669"/>
    <property type="project" value="UniProtKB-EC"/>
</dbReference>
<evidence type="ECO:0000313" key="17">
    <source>
        <dbReference type="EMBL" id="MFD2568882.1"/>
    </source>
</evidence>
<keyword evidence="12 16" id="KW-0630">Potassium</keyword>
<comment type="subunit">
    <text evidence="5 16">Homodimer.</text>
</comment>
<keyword evidence="16" id="KW-0479">Metal-binding</keyword>
<evidence type="ECO:0000256" key="4">
    <source>
        <dbReference type="ARBA" id="ARBA00005225"/>
    </source>
</evidence>
<evidence type="ECO:0000256" key="2">
    <source>
        <dbReference type="ARBA" id="ARBA00001958"/>
    </source>
</evidence>
<feature type="binding site" evidence="16">
    <location>
        <position position="86"/>
    </location>
    <ligand>
        <name>substrate</name>
    </ligand>
</feature>
<comment type="pathway">
    <text evidence="4 16">Cofactor biosynthesis; coenzyme A biosynthesis; CoA from (R)-pantothenate: step 1/5.</text>
</comment>
<evidence type="ECO:0000256" key="10">
    <source>
        <dbReference type="ARBA" id="ARBA00022777"/>
    </source>
</evidence>
<feature type="binding site" evidence="16">
    <location>
        <position position="119"/>
    </location>
    <ligand>
        <name>ATP</name>
        <dbReference type="ChEBI" id="CHEBI:30616"/>
    </ligand>
</feature>
<proteinExistence type="inferred from homology"/>
<evidence type="ECO:0000256" key="8">
    <source>
        <dbReference type="ARBA" id="ARBA00022679"/>
    </source>
</evidence>
<dbReference type="InterPro" id="IPR004619">
    <property type="entry name" value="Type_III_PanK"/>
</dbReference>
<comment type="similarity">
    <text evidence="14 16">Belongs to the type III pantothenate kinase family.</text>
</comment>
<keyword evidence="11 16" id="KW-0067">ATP-binding</keyword>
<comment type="catalytic activity">
    <reaction evidence="1 16">
        <text>(R)-pantothenate + ATP = (R)-4'-phosphopantothenate + ADP + H(+)</text>
        <dbReference type="Rhea" id="RHEA:16373"/>
        <dbReference type="ChEBI" id="CHEBI:10986"/>
        <dbReference type="ChEBI" id="CHEBI:15378"/>
        <dbReference type="ChEBI" id="CHEBI:29032"/>
        <dbReference type="ChEBI" id="CHEBI:30616"/>
        <dbReference type="ChEBI" id="CHEBI:456216"/>
        <dbReference type="EC" id="2.7.1.33"/>
    </reaction>
</comment>
<evidence type="ECO:0000256" key="9">
    <source>
        <dbReference type="ARBA" id="ARBA00022741"/>
    </source>
</evidence>
<evidence type="ECO:0000256" key="12">
    <source>
        <dbReference type="ARBA" id="ARBA00022958"/>
    </source>
</evidence>
<keyword evidence="10 16" id="KW-0418">Kinase</keyword>
<dbReference type="Gene3D" id="3.30.420.40">
    <property type="match status" value="2"/>
</dbReference>
<evidence type="ECO:0000256" key="14">
    <source>
        <dbReference type="ARBA" id="ARBA00038036"/>
    </source>
</evidence>
<keyword evidence="9 16" id="KW-0547">Nucleotide-binding</keyword>
<dbReference type="HAMAP" id="MF_01274">
    <property type="entry name" value="Pantothen_kinase_3"/>
    <property type="match status" value="1"/>
</dbReference>
<dbReference type="EC" id="2.7.1.33" evidence="6 16"/>
<evidence type="ECO:0000256" key="11">
    <source>
        <dbReference type="ARBA" id="ARBA00022840"/>
    </source>
</evidence>
<evidence type="ECO:0000256" key="3">
    <source>
        <dbReference type="ARBA" id="ARBA00004496"/>
    </source>
</evidence>
<gene>
    <name evidence="16" type="primary">coaX</name>
    <name evidence="17" type="ORF">ACFSRZ_16020</name>
</gene>